<dbReference type="AlphaFoldDB" id="E1YCI2"/>
<sequence length="225" mass="24602">MVCISVVFSARAEELQAADTASFAPVAVLKKAGFQFDPVIEGTVITHEFIIKNTGNAPLSIEKVKTGCGCTTADYTKQIPPGAKGKISIKGNTTGFAGRKFLKAIAVYTNDPKNRQLNLYFKGEVEAFALIEPKNIILKGNSGSIIQSQVTITPLKKYSFNIVSSYTDNLEKKITFTLEKKADKYLLTAKNQIEKAETYHGSIRLKTDNPVKSEIVIYVTGLISQ</sequence>
<name>E1YCI2_9BACT</name>
<evidence type="ECO:0008006" key="2">
    <source>
        <dbReference type="Google" id="ProtNLM"/>
    </source>
</evidence>
<dbReference type="NCBIfam" id="NF041425">
    <property type="entry name" value="OS_HP2_seleno"/>
    <property type="match status" value="1"/>
</dbReference>
<dbReference type="PANTHER" id="PTHR37833:SF1">
    <property type="entry name" value="SIGNAL PEPTIDE PROTEIN"/>
    <property type="match status" value="1"/>
</dbReference>
<protein>
    <recommendedName>
        <fullName evidence="2">DUF1573 domain-containing protein</fullName>
    </recommendedName>
</protein>
<dbReference type="Gene3D" id="2.60.40.10">
    <property type="entry name" value="Immunoglobulins"/>
    <property type="match status" value="1"/>
</dbReference>
<gene>
    <name evidence="1" type="ORF">N47_G36000</name>
</gene>
<dbReference type="Pfam" id="PF07610">
    <property type="entry name" value="DUF1573"/>
    <property type="match status" value="1"/>
</dbReference>
<dbReference type="InterPro" id="IPR013783">
    <property type="entry name" value="Ig-like_fold"/>
</dbReference>
<dbReference type="PANTHER" id="PTHR37833">
    <property type="entry name" value="LIPOPROTEIN-RELATED"/>
    <property type="match status" value="1"/>
</dbReference>
<evidence type="ECO:0000313" key="1">
    <source>
        <dbReference type="EMBL" id="CBX28276.1"/>
    </source>
</evidence>
<reference evidence="1" key="1">
    <citation type="journal article" date="2011" name="Environ. Microbiol.">
        <title>Genomic insights into the metabolic potential of the polycyclic aromatic hydrocarbon degrading sulfate-reducing Deltaproteobacterium N47.</title>
        <authorList>
            <person name="Bergmann F."/>
            <person name="Selesi D."/>
            <person name="Weinmaier T."/>
            <person name="Tischler P."/>
            <person name="Rattei T."/>
            <person name="Meckenstock R.U."/>
        </authorList>
    </citation>
    <scope>NUCLEOTIDE SEQUENCE</scope>
</reference>
<dbReference type="EMBL" id="FR695868">
    <property type="protein sequence ID" value="CBX28276.1"/>
    <property type="molecule type" value="Genomic_DNA"/>
</dbReference>
<accession>E1YCI2</accession>
<proteinExistence type="predicted"/>
<organism evidence="1">
    <name type="scientific">uncultured Desulfobacterium sp</name>
    <dbReference type="NCBI Taxonomy" id="201089"/>
    <lineage>
        <taxon>Bacteria</taxon>
        <taxon>Pseudomonadati</taxon>
        <taxon>Thermodesulfobacteriota</taxon>
        <taxon>Desulfobacteria</taxon>
        <taxon>Desulfobacterales</taxon>
        <taxon>Desulfobacteriaceae</taxon>
        <taxon>Desulfobacterium</taxon>
        <taxon>environmental samples</taxon>
    </lineage>
</organism>
<dbReference type="InterPro" id="IPR011467">
    <property type="entry name" value="DUF1573"/>
</dbReference>